<dbReference type="Proteomes" id="UP001431783">
    <property type="component" value="Unassembled WGS sequence"/>
</dbReference>
<evidence type="ECO:0000256" key="11">
    <source>
        <dbReference type="ARBA" id="ARBA00047462"/>
    </source>
</evidence>
<dbReference type="SUPFAM" id="SSF56112">
    <property type="entry name" value="Protein kinase-like (PK-like)"/>
    <property type="match status" value="1"/>
</dbReference>
<evidence type="ECO:0000313" key="17">
    <source>
        <dbReference type="EMBL" id="KAK9879594.1"/>
    </source>
</evidence>
<feature type="domain" description="Protein kinase" evidence="14">
    <location>
        <begin position="319"/>
        <end position="579"/>
    </location>
</feature>
<proteinExistence type="inferred from homology"/>
<dbReference type="GO" id="GO:0030553">
    <property type="term" value="F:cGMP binding"/>
    <property type="evidence" value="ECO:0007669"/>
    <property type="project" value="UniProtKB-KW"/>
</dbReference>
<feature type="domain" description="Cyclic nucleotide-binding" evidence="15">
    <location>
        <begin position="67"/>
        <end position="182"/>
    </location>
</feature>
<dbReference type="EMBL" id="JARQZJ010000062">
    <property type="protein sequence ID" value="KAK9879594.1"/>
    <property type="molecule type" value="Genomic_DNA"/>
</dbReference>
<gene>
    <name evidence="17" type="ORF">WA026_006659</name>
</gene>
<dbReference type="PANTHER" id="PTHR24353">
    <property type="entry name" value="CYCLIC NUCLEOTIDE-DEPENDENT PROTEIN KINASE"/>
    <property type="match status" value="1"/>
</dbReference>
<dbReference type="PROSITE" id="PS50042">
    <property type="entry name" value="CNMP_BINDING_3"/>
    <property type="match status" value="2"/>
</dbReference>
<sequence>MIKKIFGSTTRSFDIEQPVQVYKRKSAIQILPANDDDKSFKKSIKHTFKTIEDESEIRKAIEQNEFISHIITDNRFQAISRTIYSQEVQAGETIIQEGEIGSQLFISALGEYEVTTKSGIKLQFDDVRVFGELALLYNVKRKATVRAITKGKLWVLDNQSFKEIIERSEEEERNELVSFLSQVPTLNTTNEDNLRFVADLLSPQFFPTGTEIIKEGKHADAFYILRAGSVRVKTKNKELVTTLTRGQFFGESALINEESSNETVIAESPGCECLTLSRKYFIKHFGEVSDFQKLSVTNQLKKLSISKDANFVDLKLEHFNKIRTIGAGGFGSVDIIQHKTDKNSIYALKYIKKYKYVLQEQRDHILNEKNIQLNCHSPFIVRLYKTFKDTRFLYFLMEAQLGGDLWRLMYNKRRKPFMEDDAKFYVACVIEAFEYLHERGIVYRDLKPENVLIGHNGYVKLTDFGFAKIIGTNRTNSLVGTPDYIAPEILCNKSHDRAVDCWALGILIFELLTMKTPFQSKSSHDTYKLIMKGIVFCRFPYFISSKCKNLIMKLCSKRPVDRIGNWRNGMKAVKSHYWFSNFNWNHLKAFIMRPPYTPKLTGPLDLSNFPHCMNNPASVPEVQTSTWDEDF</sequence>
<feature type="domain" description="AGC-kinase C-terminal" evidence="16">
    <location>
        <begin position="580"/>
        <end position="631"/>
    </location>
</feature>
<evidence type="ECO:0000256" key="2">
    <source>
        <dbReference type="ARBA" id="ARBA00012428"/>
    </source>
</evidence>
<dbReference type="CDD" id="cd00038">
    <property type="entry name" value="CAP_ED"/>
    <property type="match status" value="2"/>
</dbReference>
<dbReference type="PANTHER" id="PTHR24353:SF144">
    <property type="match status" value="1"/>
</dbReference>
<evidence type="ECO:0000256" key="5">
    <source>
        <dbReference type="ARBA" id="ARBA00022679"/>
    </source>
</evidence>
<evidence type="ECO:0000256" key="7">
    <source>
        <dbReference type="ARBA" id="ARBA00022777"/>
    </source>
</evidence>
<dbReference type="GO" id="GO:0005524">
    <property type="term" value="F:ATP binding"/>
    <property type="evidence" value="ECO:0007669"/>
    <property type="project" value="UniProtKB-KW"/>
</dbReference>
<dbReference type="GO" id="GO:0004692">
    <property type="term" value="F:cGMP-dependent protein kinase activity"/>
    <property type="evidence" value="ECO:0007669"/>
    <property type="project" value="UniProtKB-EC"/>
</dbReference>
<evidence type="ECO:0000256" key="9">
    <source>
        <dbReference type="ARBA" id="ARBA00022992"/>
    </source>
</evidence>
<accession>A0AAW1UFY9</accession>
<evidence type="ECO:0000256" key="6">
    <source>
        <dbReference type="ARBA" id="ARBA00022741"/>
    </source>
</evidence>
<keyword evidence="4" id="KW-0140">cGMP</keyword>
<feature type="active site" description="Proton acceptor" evidence="12">
    <location>
        <position position="445"/>
    </location>
</feature>
<evidence type="ECO:0000256" key="12">
    <source>
        <dbReference type="PIRSR" id="PIRSR000559-1"/>
    </source>
</evidence>
<dbReference type="InterPro" id="IPR008271">
    <property type="entry name" value="Ser/Thr_kinase_AS"/>
</dbReference>
<keyword evidence="8 13" id="KW-0067">ATP-binding</keyword>
<dbReference type="InterPro" id="IPR000595">
    <property type="entry name" value="cNMP-bd_dom"/>
</dbReference>
<evidence type="ECO:0000259" key="16">
    <source>
        <dbReference type="PROSITE" id="PS51285"/>
    </source>
</evidence>
<dbReference type="PROSITE" id="PS51285">
    <property type="entry name" value="AGC_KINASE_CTER"/>
    <property type="match status" value="1"/>
</dbReference>
<protein>
    <recommendedName>
        <fullName evidence="2">cGMP-dependent protein kinase</fullName>
        <ecNumber evidence="2">2.7.11.12</ecNumber>
    </recommendedName>
</protein>
<dbReference type="InterPro" id="IPR000961">
    <property type="entry name" value="AGC-kinase_C"/>
</dbReference>
<evidence type="ECO:0000259" key="14">
    <source>
        <dbReference type="PROSITE" id="PS50011"/>
    </source>
</evidence>
<evidence type="ECO:0000256" key="10">
    <source>
        <dbReference type="ARBA" id="ARBA00047298"/>
    </source>
</evidence>
<feature type="domain" description="Cyclic nucleotide-binding" evidence="15">
    <location>
        <begin position="185"/>
        <end position="302"/>
    </location>
</feature>
<dbReference type="SMART" id="SM00100">
    <property type="entry name" value="cNMP"/>
    <property type="match status" value="2"/>
</dbReference>
<evidence type="ECO:0000256" key="4">
    <source>
        <dbReference type="ARBA" id="ARBA00022535"/>
    </source>
</evidence>
<dbReference type="Pfam" id="PF00027">
    <property type="entry name" value="cNMP_binding"/>
    <property type="match status" value="2"/>
</dbReference>
<keyword evidence="9" id="KW-0142">cGMP-binding</keyword>
<evidence type="ECO:0000313" key="18">
    <source>
        <dbReference type="Proteomes" id="UP001431783"/>
    </source>
</evidence>
<reference evidence="17 18" key="1">
    <citation type="submission" date="2023-03" db="EMBL/GenBank/DDBJ databases">
        <title>Genome insight into feeding habits of ladybird beetles.</title>
        <authorList>
            <person name="Li H.-S."/>
            <person name="Huang Y.-H."/>
            <person name="Pang H."/>
        </authorList>
    </citation>
    <scope>NUCLEOTIDE SEQUENCE [LARGE SCALE GENOMIC DNA]</scope>
    <source>
        <strain evidence="17">SYSU_2023b</strain>
        <tissue evidence="17">Whole body</tissue>
    </source>
</reference>
<keyword evidence="18" id="KW-1185">Reference proteome</keyword>
<evidence type="ECO:0000259" key="15">
    <source>
        <dbReference type="PROSITE" id="PS50042"/>
    </source>
</evidence>
<dbReference type="Gene3D" id="3.30.200.20">
    <property type="entry name" value="Phosphorylase Kinase, domain 1"/>
    <property type="match status" value="1"/>
</dbReference>
<comment type="catalytic activity">
    <reaction evidence="11">
        <text>L-seryl-[protein] + ATP = O-phospho-L-seryl-[protein] + ADP + H(+)</text>
        <dbReference type="Rhea" id="RHEA:17989"/>
        <dbReference type="Rhea" id="RHEA-COMP:9863"/>
        <dbReference type="Rhea" id="RHEA-COMP:11604"/>
        <dbReference type="ChEBI" id="CHEBI:15378"/>
        <dbReference type="ChEBI" id="CHEBI:29999"/>
        <dbReference type="ChEBI" id="CHEBI:30616"/>
        <dbReference type="ChEBI" id="CHEBI:83421"/>
        <dbReference type="ChEBI" id="CHEBI:456216"/>
        <dbReference type="EC" id="2.7.11.12"/>
    </reaction>
</comment>
<comment type="catalytic activity">
    <reaction evidence="10">
        <text>L-threonyl-[protein] + ATP = O-phospho-L-threonyl-[protein] + ADP + H(+)</text>
        <dbReference type="Rhea" id="RHEA:46608"/>
        <dbReference type="Rhea" id="RHEA-COMP:11060"/>
        <dbReference type="Rhea" id="RHEA-COMP:11605"/>
        <dbReference type="ChEBI" id="CHEBI:15378"/>
        <dbReference type="ChEBI" id="CHEBI:30013"/>
        <dbReference type="ChEBI" id="CHEBI:30616"/>
        <dbReference type="ChEBI" id="CHEBI:61977"/>
        <dbReference type="ChEBI" id="CHEBI:456216"/>
        <dbReference type="EC" id="2.7.11.12"/>
    </reaction>
</comment>
<comment type="caution">
    <text evidence="17">The sequence shown here is derived from an EMBL/GenBank/DDBJ whole genome shotgun (WGS) entry which is preliminary data.</text>
</comment>
<dbReference type="Pfam" id="PF00069">
    <property type="entry name" value="Pkinase"/>
    <property type="match status" value="1"/>
</dbReference>
<dbReference type="InterPro" id="IPR002374">
    <property type="entry name" value="cGMP_dep_kinase"/>
</dbReference>
<organism evidence="17 18">
    <name type="scientific">Henosepilachna vigintioctopunctata</name>
    <dbReference type="NCBI Taxonomy" id="420089"/>
    <lineage>
        <taxon>Eukaryota</taxon>
        <taxon>Metazoa</taxon>
        <taxon>Ecdysozoa</taxon>
        <taxon>Arthropoda</taxon>
        <taxon>Hexapoda</taxon>
        <taxon>Insecta</taxon>
        <taxon>Pterygota</taxon>
        <taxon>Neoptera</taxon>
        <taxon>Endopterygota</taxon>
        <taxon>Coleoptera</taxon>
        <taxon>Polyphaga</taxon>
        <taxon>Cucujiformia</taxon>
        <taxon>Coccinelloidea</taxon>
        <taxon>Coccinellidae</taxon>
        <taxon>Epilachninae</taxon>
        <taxon>Epilachnini</taxon>
        <taxon>Henosepilachna</taxon>
    </lineage>
</organism>
<dbReference type="Gene3D" id="2.60.120.10">
    <property type="entry name" value="Jelly Rolls"/>
    <property type="match status" value="2"/>
</dbReference>
<comment type="similarity">
    <text evidence="1">Belongs to the protein kinase superfamily. AGC Ser/Thr protein kinase family. cGMP subfamily.</text>
</comment>
<dbReference type="AlphaFoldDB" id="A0AAW1UFY9"/>
<evidence type="ECO:0000256" key="13">
    <source>
        <dbReference type="PIRSR" id="PIRSR000559-2"/>
    </source>
</evidence>
<dbReference type="PROSITE" id="PS00108">
    <property type="entry name" value="PROTEIN_KINASE_ST"/>
    <property type="match status" value="1"/>
</dbReference>
<dbReference type="EC" id="2.7.11.12" evidence="2"/>
<dbReference type="PIRSF" id="PIRSF000559">
    <property type="entry name" value="cGMP-dep_kinase"/>
    <property type="match status" value="1"/>
</dbReference>
<dbReference type="InterPro" id="IPR014710">
    <property type="entry name" value="RmlC-like_jellyroll"/>
</dbReference>
<keyword evidence="7" id="KW-0418">Kinase</keyword>
<evidence type="ECO:0000256" key="1">
    <source>
        <dbReference type="ARBA" id="ARBA00006352"/>
    </source>
</evidence>
<dbReference type="InterPro" id="IPR018490">
    <property type="entry name" value="cNMP-bd_dom_sf"/>
</dbReference>
<dbReference type="FunFam" id="1.10.510.10:FF:000210">
    <property type="entry name" value="Non-specific serine/threonine protein kinase"/>
    <property type="match status" value="1"/>
</dbReference>
<dbReference type="SMART" id="SM00220">
    <property type="entry name" value="S_TKc"/>
    <property type="match status" value="1"/>
</dbReference>
<feature type="binding site" evidence="13">
    <location>
        <position position="349"/>
    </location>
    <ligand>
        <name>ATP</name>
        <dbReference type="ChEBI" id="CHEBI:30616"/>
    </ligand>
</feature>
<dbReference type="Gene3D" id="1.10.510.10">
    <property type="entry name" value="Transferase(Phosphotransferase) domain 1"/>
    <property type="match status" value="1"/>
</dbReference>
<dbReference type="InterPro" id="IPR000719">
    <property type="entry name" value="Prot_kinase_dom"/>
</dbReference>
<keyword evidence="6 13" id="KW-0547">Nucleotide-binding</keyword>
<keyword evidence="3" id="KW-0723">Serine/threonine-protein kinase</keyword>
<dbReference type="InterPro" id="IPR011009">
    <property type="entry name" value="Kinase-like_dom_sf"/>
</dbReference>
<keyword evidence="5" id="KW-0808">Transferase</keyword>
<dbReference type="SUPFAM" id="SSF51206">
    <property type="entry name" value="cAMP-binding domain-like"/>
    <property type="match status" value="2"/>
</dbReference>
<evidence type="ECO:0000256" key="3">
    <source>
        <dbReference type="ARBA" id="ARBA00022527"/>
    </source>
</evidence>
<evidence type="ECO:0000256" key="8">
    <source>
        <dbReference type="ARBA" id="ARBA00022840"/>
    </source>
</evidence>
<dbReference type="PROSITE" id="PS50011">
    <property type="entry name" value="PROTEIN_KINASE_DOM"/>
    <property type="match status" value="1"/>
</dbReference>
<name>A0AAW1UFY9_9CUCU</name>